<dbReference type="VEuPathDB" id="MicrosporidiaDB:VCUG_01123"/>
<evidence type="ECO:0000313" key="3">
    <source>
        <dbReference type="Proteomes" id="UP000011081"/>
    </source>
</evidence>
<reference evidence="3" key="1">
    <citation type="submission" date="2011-03" db="EMBL/GenBank/DDBJ databases">
        <title>The genome sequence of Vavraia culicis strain floridensis.</title>
        <authorList>
            <consortium name="The Broad Institute Genome Sequencing Platform"/>
            <person name="Cuomo C."/>
            <person name="Becnel J."/>
            <person name="Sanscrainte N."/>
            <person name="Young S.K."/>
            <person name="Zeng Q."/>
            <person name="Gargeya S."/>
            <person name="Fitzgerald M."/>
            <person name="Haas B."/>
            <person name="Abouelleil A."/>
            <person name="Alvarado L."/>
            <person name="Arachchi H.M."/>
            <person name="Berlin A."/>
            <person name="Chapman S.B."/>
            <person name="Gearin G."/>
            <person name="Goldberg J."/>
            <person name="Griggs A."/>
            <person name="Gujja S."/>
            <person name="Hansen M."/>
            <person name="Heiman D."/>
            <person name="Howarth C."/>
            <person name="Larimer J."/>
            <person name="Lui A."/>
            <person name="MacDonald P.J.P."/>
            <person name="McCowen C."/>
            <person name="Montmayeur A."/>
            <person name="Murphy C."/>
            <person name="Neiman D."/>
            <person name="Pearson M."/>
            <person name="Priest M."/>
            <person name="Roberts A."/>
            <person name="Saif S."/>
            <person name="Shea T."/>
            <person name="Sisk P."/>
            <person name="Stolte C."/>
            <person name="Sykes S."/>
            <person name="Wortman J."/>
            <person name="Nusbaum C."/>
            <person name="Birren B."/>
        </authorList>
    </citation>
    <scope>NUCLEOTIDE SEQUENCE [LARGE SCALE GENOMIC DNA]</scope>
    <source>
        <strain evidence="3">floridensis</strain>
    </source>
</reference>
<evidence type="ECO:0000256" key="1">
    <source>
        <dbReference type="SAM" id="Phobius"/>
    </source>
</evidence>
<dbReference type="Proteomes" id="UP000011081">
    <property type="component" value="Unassembled WGS sequence"/>
</dbReference>
<dbReference type="AlphaFoldDB" id="L2GUP9"/>
<dbReference type="RefSeq" id="XP_008074146.1">
    <property type="nucleotide sequence ID" value="XM_008075955.1"/>
</dbReference>
<protein>
    <submittedName>
        <fullName evidence="2">Uncharacterized protein</fullName>
    </submittedName>
</protein>
<organism evidence="2 3">
    <name type="scientific">Vavraia culicis (isolate floridensis)</name>
    <name type="common">Microsporidian parasite</name>
    <dbReference type="NCBI Taxonomy" id="948595"/>
    <lineage>
        <taxon>Eukaryota</taxon>
        <taxon>Fungi</taxon>
        <taxon>Fungi incertae sedis</taxon>
        <taxon>Microsporidia</taxon>
        <taxon>Pleistophoridae</taxon>
        <taxon>Vavraia</taxon>
    </lineage>
</organism>
<accession>L2GUP9</accession>
<keyword evidence="1" id="KW-1133">Transmembrane helix</keyword>
<dbReference type="HOGENOM" id="CLU_809413_0_0_1"/>
<feature type="transmembrane region" description="Helical" evidence="1">
    <location>
        <begin position="217"/>
        <end position="243"/>
    </location>
</feature>
<sequence>MEQGSSGNISFALKHGCKSDQVVVYDANNKWTCTNQTETTVSKQEIAKKRAIENAPYNELSTDAILAATTALTSLSKEDLPVITTNKEKIDQKLFHPRNKPKLKAPKTFKTTMRPLKHCLPTRIFSRKRKTRLNASRPSIETNNVGRRCKKVKNKQTTQFKCIYDKYSPTAVQNRDQLLSPTPFSQIHSLSTIKYNYETVPTLQIDISTNSSRVGPVYTPIIVMALVALVLVSKLVIMSVFLYKKCRSWRNKSKNNKKRNVIIPYDVIRNYTYEGKQWYKKYQEPDNVKQELMVRKNYRQQRNSETENTVQQKVLFVTDGSKISIDCGSSLCEEEFTENKITP</sequence>
<keyword evidence="1" id="KW-0812">Transmembrane</keyword>
<keyword evidence="1" id="KW-0472">Membrane</keyword>
<dbReference type="EMBL" id="GL877419">
    <property type="protein sequence ID" value="ELA47354.1"/>
    <property type="molecule type" value="Genomic_DNA"/>
</dbReference>
<dbReference type="InParanoid" id="L2GUP9"/>
<keyword evidence="3" id="KW-1185">Reference proteome</keyword>
<gene>
    <name evidence="2" type="ORF">VCUG_01123</name>
</gene>
<evidence type="ECO:0000313" key="2">
    <source>
        <dbReference type="EMBL" id="ELA47354.1"/>
    </source>
</evidence>
<dbReference type="GeneID" id="19879004"/>
<proteinExistence type="predicted"/>
<name>L2GUP9_VAVCU</name>